<dbReference type="Pfam" id="PF14833">
    <property type="entry name" value="NAD_binding_11"/>
    <property type="match status" value="1"/>
</dbReference>
<dbReference type="Gene3D" id="1.10.1040.10">
    <property type="entry name" value="N-(1-d-carboxylethyl)-l-norvaline Dehydrogenase, domain 2"/>
    <property type="match status" value="1"/>
</dbReference>
<dbReference type="RefSeq" id="WP_241534774.1">
    <property type="nucleotide sequence ID" value="NZ_MDJY01000013.1"/>
</dbReference>
<gene>
    <name evidence="8" type="primary">glxR</name>
    <name evidence="8" type="ORF">BFL36_02700</name>
</gene>
<keyword evidence="2" id="KW-0560">Oxidoreductase</keyword>
<dbReference type="Pfam" id="PF03446">
    <property type="entry name" value="NAD_binding_2"/>
    <property type="match status" value="1"/>
</dbReference>
<feature type="region of interest" description="Disordered" evidence="5">
    <location>
        <begin position="289"/>
        <end position="316"/>
    </location>
</feature>
<dbReference type="Gene3D" id="3.40.50.720">
    <property type="entry name" value="NAD(P)-binding Rossmann-like Domain"/>
    <property type="match status" value="1"/>
</dbReference>
<evidence type="ECO:0000256" key="2">
    <source>
        <dbReference type="ARBA" id="ARBA00023002"/>
    </source>
</evidence>
<dbReference type="InterPro" id="IPR036291">
    <property type="entry name" value="NAD(P)-bd_dom_sf"/>
</dbReference>
<evidence type="ECO:0000256" key="4">
    <source>
        <dbReference type="PIRSR" id="PIRSR000103-1"/>
    </source>
</evidence>
<dbReference type="SUPFAM" id="SSF51735">
    <property type="entry name" value="NAD(P)-binding Rossmann-fold domains"/>
    <property type="match status" value="1"/>
</dbReference>
<evidence type="ECO:0000313" key="8">
    <source>
        <dbReference type="EMBL" id="OUE28126.1"/>
    </source>
</evidence>
<evidence type="ECO:0000259" key="6">
    <source>
        <dbReference type="Pfam" id="PF03446"/>
    </source>
</evidence>
<feature type="active site" evidence="4">
    <location>
        <position position="173"/>
    </location>
</feature>
<name>A0A251YV53_9MICO</name>
<evidence type="ECO:0000256" key="1">
    <source>
        <dbReference type="ARBA" id="ARBA00009080"/>
    </source>
</evidence>
<evidence type="ECO:0000256" key="5">
    <source>
        <dbReference type="SAM" id="MobiDB-lite"/>
    </source>
</evidence>
<dbReference type="InterPro" id="IPR013328">
    <property type="entry name" value="6PGD_dom2"/>
</dbReference>
<comment type="caution">
    <text evidence="8">The sequence shown here is derived from an EMBL/GenBank/DDBJ whole genome shotgun (WGS) entry which is preliminary data.</text>
</comment>
<evidence type="ECO:0000256" key="3">
    <source>
        <dbReference type="ARBA" id="ARBA00023027"/>
    </source>
</evidence>
<dbReference type="GO" id="GO:0016491">
    <property type="term" value="F:oxidoreductase activity"/>
    <property type="evidence" value="ECO:0007669"/>
    <property type="project" value="UniProtKB-KW"/>
</dbReference>
<organism evidence="8 9">
    <name type="scientific">Clavibacter michiganensis</name>
    <dbReference type="NCBI Taxonomy" id="28447"/>
    <lineage>
        <taxon>Bacteria</taxon>
        <taxon>Bacillati</taxon>
        <taxon>Actinomycetota</taxon>
        <taxon>Actinomycetes</taxon>
        <taxon>Micrococcales</taxon>
        <taxon>Microbacteriaceae</taxon>
        <taxon>Clavibacter</taxon>
    </lineage>
</organism>
<accession>A0A251YV53</accession>
<dbReference type="GO" id="GO:0016054">
    <property type="term" value="P:organic acid catabolic process"/>
    <property type="evidence" value="ECO:0007669"/>
    <property type="project" value="UniProtKB-ARBA"/>
</dbReference>
<feature type="domain" description="6-phosphogluconate dehydrogenase NADP-binding" evidence="6">
    <location>
        <begin position="3"/>
        <end position="164"/>
    </location>
</feature>
<keyword evidence="3" id="KW-0520">NAD</keyword>
<sequence>MSVALLGLGPMGHPMAARLLAARGELVVWNRTASRADDLAARGATVAASPREAAAETTLTVLPDLAQVESLLDGDDGLLAGWRDAGIADPVLVVHGTVSPVGVAALAARLQTEHGVRVVDAPLSGGTAGARDGTLSIMVGGAAEDVARIAPLLAHLGRTVRHLGPSGSGAMAKACNQVVVAGVVTVVSEAMLLARSAGLDPAVVVELLQGGLARTAVLEQRAEKWIHEDFAPSGSARNQLKDLRFITEAADRAGLALPATATVADLFARMVDEGDGDLDHTGVYRTIAALGRPGPGRHAPRDADGPDASADTEDPS</sequence>
<dbReference type="InterPro" id="IPR029154">
    <property type="entry name" value="HIBADH-like_NADP-bd"/>
</dbReference>
<dbReference type="InterPro" id="IPR015815">
    <property type="entry name" value="HIBADH-related"/>
</dbReference>
<dbReference type="GO" id="GO:0050661">
    <property type="term" value="F:NADP binding"/>
    <property type="evidence" value="ECO:0007669"/>
    <property type="project" value="InterPro"/>
</dbReference>
<dbReference type="AlphaFoldDB" id="A0A251YV53"/>
<dbReference type="EMBL" id="MDJY01000013">
    <property type="protein sequence ID" value="OUE28126.1"/>
    <property type="molecule type" value="Genomic_DNA"/>
</dbReference>
<dbReference type="InterPro" id="IPR002204">
    <property type="entry name" value="3-OH-isobutyrate_DH-rel_CS"/>
</dbReference>
<comment type="similarity">
    <text evidence="1">Belongs to the HIBADH-related family.</text>
</comment>
<reference evidence="8 9" key="1">
    <citation type="submission" date="2016-08" db="EMBL/GenBank/DDBJ databases">
        <title>Genome sequence of Clavibacter michiganensis spp strain CFBP8017.</title>
        <authorList>
            <person name="Thapa S.P."/>
            <person name="Coaker G."/>
            <person name="Jacques M.-A."/>
        </authorList>
    </citation>
    <scope>NUCLEOTIDE SEQUENCE [LARGE SCALE GENOMIC DNA]</scope>
    <source>
        <strain evidence="8">CFBP8017</strain>
    </source>
</reference>
<dbReference type="PIRSF" id="PIRSF000103">
    <property type="entry name" value="HIBADH"/>
    <property type="match status" value="1"/>
</dbReference>
<proteinExistence type="inferred from homology"/>
<evidence type="ECO:0000313" key="9">
    <source>
        <dbReference type="Proteomes" id="UP000195011"/>
    </source>
</evidence>
<dbReference type="PANTHER" id="PTHR43060:SF15">
    <property type="entry name" value="3-HYDROXYISOBUTYRATE DEHYDROGENASE-LIKE 1, MITOCHONDRIAL-RELATED"/>
    <property type="match status" value="1"/>
</dbReference>
<protein>
    <submittedName>
        <fullName evidence="8">2-hydroxy-3-oxopropionate reductase</fullName>
    </submittedName>
</protein>
<dbReference type="GO" id="GO:0051287">
    <property type="term" value="F:NAD binding"/>
    <property type="evidence" value="ECO:0007669"/>
    <property type="project" value="InterPro"/>
</dbReference>
<dbReference type="InterPro" id="IPR006115">
    <property type="entry name" value="6PGDH_NADP-bd"/>
</dbReference>
<dbReference type="InterPro" id="IPR008927">
    <property type="entry name" value="6-PGluconate_DH-like_C_sf"/>
</dbReference>
<dbReference type="Proteomes" id="UP000195011">
    <property type="component" value="Unassembled WGS sequence"/>
</dbReference>
<evidence type="ECO:0000259" key="7">
    <source>
        <dbReference type="Pfam" id="PF14833"/>
    </source>
</evidence>
<dbReference type="SUPFAM" id="SSF48179">
    <property type="entry name" value="6-phosphogluconate dehydrogenase C-terminal domain-like"/>
    <property type="match status" value="1"/>
</dbReference>
<dbReference type="PANTHER" id="PTHR43060">
    <property type="entry name" value="3-HYDROXYISOBUTYRATE DEHYDROGENASE-LIKE 1, MITOCHONDRIAL-RELATED"/>
    <property type="match status" value="1"/>
</dbReference>
<dbReference type="PROSITE" id="PS00895">
    <property type="entry name" value="3_HYDROXYISOBUT_DH"/>
    <property type="match status" value="1"/>
</dbReference>
<feature type="domain" description="3-hydroxyisobutyrate dehydrogenase-like NAD-binding" evidence="7">
    <location>
        <begin position="167"/>
        <end position="286"/>
    </location>
</feature>